<accession>A0A6L9SE70</accession>
<dbReference type="Gene3D" id="3.30.420.40">
    <property type="match status" value="2"/>
</dbReference>
<feature type="domain" description="Gcp-like" evidence="2">
    <location>
        <begin position="32"/>
        <end position="149"/>
    </location>
</feature>
<feature type="region of interest" description="Disordered" evidence="1">
    <location>
        <begin position="209"/>
        <end position="231"/>
    </location>
</feature>
<feature type="compositionally biased region" description="Polar residues" evidence="1">
    <location>
        <begin position="222"/>
        <end position="231"/>
    </location>
</feature>
<reference evidence="3 4" key="1">
    <citation type="submission" date="2020-02" db="EMBL/GenBank/DDBJ databases">
        <authorList>
            <person name="Li X.-J."/>
            <person name="Han X.-M."/>
        </authorList>
    </citation>
    <scope>NUCLEOTIDE SEQUENCE [LARGE SCALE GENOMIC DNA]</scope>
    <source>
        <strain evidence="3 4">CCTCC AB 2017055</strain>
    </source>
</reference>
<dbReference type="SUPFAM" id="SSF53067">
    <property type="entry name" value="Actin-like ATPase domain"/>
    <property type="match status" value="2"/>
</dbReference>
<evidence type="ECO:0000256" key="1">
    <source>
        <dbReference type="SAM" id="MobiDB-lite"/>
    </source>
</evidence>
<proteinExistence type="predicted"/>
<evidence type="ECO:0000313" key="3">
    <source>
        <dbReference type="EMBL" id="NEE02914.1"/>
    </source>
</evidence>
<protein>
    <submittedName>
        <fullName evidence="3">tRNA (Adenosine(37)-N6)-threonylcarbamoyltransferase complex dimerization subunit type 1 TsaB</fullName>
    </submittedName>
</protein>
<evidence type="ECO:0000313" key="4">
    <source>
        <dbReference type="Proteomes" id="UP000475214"/>
    </source>
</evidence>
<gene>
    <name evidence="3" type="primary">tsaB</name>
    <name evidence="3" type="ORF">G1H10_22375</name>
</gene>
<dbReference type="GO" id="GO:0016740">
    <property type="term" value="F:transferase activity"/>
    <property type="evidence" value="ECO:0007669"/>
    <property type="project" value="UniProtKB-KW"/>
</dbReference>
<dbReference type="InterPro" id="IPR043129">
    <property type="entry name" value="ATPase_NBD"/>
</dbReference>
<dbReference type="GO" id="GO:0005829">
    <property type="term" value="C:cytosol"/>
    <property type="evidence" value="ECO:0007669"/>
    <property type="project" value="TreeGrafter"/>
</dbReference>
<dbReference type="EMBL" id="JAAGOA010000018">
    <property type="protein sequence ID" value="NEE02914.1"/>
    <property type="molecule type" value="Genomic_DNA"/>
</dbReference>
<keyword evidence="3" id="KW-0808">Transferase</keyword>
<sequence length="231" mass="23693">MLLLAMDTSTPAVTVALHDGDRTVAETTTVDARRHTELLAPALVGLLAEAGADRRDLTDIAVGVGPGPFTGLRVGLAAARTLGAALDIPVIGVCSQDIIAHGVRAAGADAGMPFIVATDARRREVYWAYYAPTGERLAGPQVGPAADIASSLPAEVKSAPLRAAGAGALLYAEAFAAVLEPEYPSAGDLASAVVSKAVPIVSPEPMYLRRPDVAPPSPRKSVLTSMRSTAH</sequence>
<comment type="caution">
    <text evidence="3">The sequence shown here is derived from an EMBL/GenBank/DDBJ whole genome shotgun (WGS) entry which is preliminary data.</text>
</comment>
<keyword evidence="4" id="KW-1185">Reference proteome</keyword>
<dbReference type="CDD" id="cd24032">
    <property type="entry name" value="ASKHA_NBD_TsaB"/>
    <property type="match status" value="1"/>
</dbReference>
<dbReference type="InterPro" id="IPR022496">
    <property type="entry name" value="T6A_TsaB"/>
</dbReference>
<evidence type="ECO:0000259" key="2">
    <source>
        <dbReference type="Pfam" id="PF00814"/>
    </source>
</evidence>
<dbReference type="RefSeq" id="WP_163741923.1">
    <property type="nucleotide sequence ID" value="NZ_JAAGOA010000018.1"/>
</dbReference>
<dbReference type="Proteomes" id="UP000475214">
    <property type="component" value="Unassembled WGS sequence"/>
</dbReference>
<dbReference type="InterPro" id="IPR000905">
    <property type="entry name" value="Gcp-like_dom"/>
</dbReference>
<name>A0A6L9SE70_9ACTN</name>
<dbReference type="PANTHER" id="PTHR11735:SF11">
    <property type="entry name" value="TRNA THREONYLCARBAMOYLADENOSINE BIOSYNTHESIS PROTEIN TSAB"/>
    <property type="match status" value="1"/>
</dbReference>
<dbReference type="GO" id="GO:0002949">
    <property type="term" value="P:tRNA threonylcarbamoyladenosine modification"/>
    <property type="evidence" value="ECO:0007669"/>
    <property type="project" value="InterPro"/>
</dbReference>
<dbReference type="AlphaFoldDB" id="A0A6L9SE70"/>
<dbReference type="Pfam" id="PF00814">
    <property type="entry name" value="TsaD"/>
    <property type="match status" value="1"/>
</dbReference>
<dbReference type="PANTHER" id="PTHR11735">
    <property type="entry name" value="TRNA N6-ADENOSINE THREONYLCARBAMOYLTRANSFERASE"/>
    <property type="match status" value="1"/>
</dbReference>
<organism evidence="3 4">
    <name type="scientific">Phytoactinopolyspora halotolerans</name>
    <dbReference type="NCBI Taxonomy" id="1981512"/>
    <lineage>
        <taxon>Bacteria</taxon>
        <taxon>Bacillati</taxon>
        <taxon>Actinomycetota</taxon>
        <taxon>Actinomycetes</taxon>
        <taxon>Jiangellales</taxon>
        <taxon>Jiangellaceae</taxon>
        <taxon>Phytoactinopolyspora</taxon>
    </lineage>
</organism>
<dbReference type="NCBIfam" id="TIGR03725">
    <property type="entry name" value="T6A_YeaZ"/>
    <property type="match status" value="1"/>
</dbReference>